<gene>
    <name evidence="4" type="ORF">F2Z80_11515</name>
</gene>
<evidence type="ECO:0000259" key="3">
    <source>
        <dbReference type="Pfam" id="PF13505"/>
    </source>
</evidence>
<reference evidence="4 5" key="1">
    <citation type="submission" date="2019-09" db="EMBL/GenBank/DDBJ databases">
        <title>Vibrio Fortis S7-72.</title>
        <authorList>
            <person name="Das S.K."/>
        </authorList>
    </citation>
    <scope>NUCLEOTIDE SEQUENCE [LARGE SCALE GENOMIC DNA]</scope>
    <source>
        <strain evidence="4 5">S7-72</strain>
    </source>
</reference>
<dbReference type="EMBL" id="VXDD01000001">
    <property type="protein sequence ID" value="KAB0304513.1"/>
    <property type="molecule type" value="Genomic_DNA"/>
</dbReference>
<dbReference type="AlphaFoldDB" id="A0A5N3SFK6"/>
<dbReference type="RefSeq" id="WP_150895782.1">
    <property type="nucleotide sequence ID" value="NZ_VXDD01000001.1"/>
</dbReference>
<dbReference type="Gene3D" id="2.40.160.20">
    <property type="match status" value="1"/>
</dbReference>
<evidence type="ECO:0000313" key="4">
    <source>
        <dbReference type="EMBL" id="KAB0304513.1"/>
    </source>
</evidence>
<name>A0A5N3SFK6_9VIBR</name>
<dbReference type="InterPro" id="IPR027385">
    <property type="entry name" value="Beta-barrel_OMP"/>
</dbReference>
<evidence type="ECO:0000256" key="2">
    <source>
        <dbReference type="SAM" id="SignalP"/>
    </source>
</evidence>
<feature type="chain" id="PRO_5024425231" evidence="2">
    <location>
        <begin position="21"/>
        <end position="185"/>
    </location>
</feature>
<dbReference type="InterPro" id="IPR011250">
    <property type="entry name" value="OMP/PagP_B-barrel"/>
</dbReference>
<protein>
    <submittedName>
        <fullName evidence="4">Porin family protein</fullName>
    </submittedName>
</protein>
<dbReference type="Proteomes" id="UP000326687">
    <property type="component" value="Unassembled WGS sequence"/>
</dbReference>
<dbReference type="Pfam" id="PF13505">
    <property type="entry name" value="OMP_b-brl"/>
    <property type="match status" value="1"/>
</dbReference>
<proteinExistence type="predicted"/>
<accession>A0A5N3SFK6</accession>
<sequence length="185" mass="20727">MKILKPITLFITLISTSTFAAQDTFSGHRVGAGFSSAQIDYVYSGYPNADLGSGIKLEYGYDLNRIFGFNASMDYITDDDTFSSIKYESKVTTVKLDSDIGYTFALDGFNIKPYGAIGLARIIDKQTISDSQDSYTISRKDTSILMGTGVRTHFDFGLYSDLRFNFMMLDDYNIDQLSITFGYKF</sequence>
<keyword evidence="1 2" id="KW-0732">Signal</keyword>
<evidence type="ECO:0000313" key="5">
    <source>
        <dbReference type="Proteomes" id="UP000326687"/>
    </source>
</evidence>
<evidence type="ECO:0000256" key="1">
    <source>
        <dbReference type="ARBA" id="ARBA00022729"/>
    </source>
</evidence>
<feature type="domain" description="Outer membrane protein beta-barrel" evidence="3">
    <location>
        <begin position="8"/>
        <end position="185"/>
    </location>
</feature>
<feature type="signal peptide" evidence="2">
    <location>
        <begin position="1"/>
        <end position="20"/>
    </location>
</feature>
<dbReference type="SUPFAM" id="SSF56925">
    <property type="entry name" value="OMPA-like"/>
    <property type="match status" value="1"/>
</dbReference>
<comment type="caution">
    <text evidence="4">The sequence shown here is derived from an EMBL/GenBank/DDBJ whole genome shotgun (WGS) entry which is preliminary data.</text>
</comment>
<organism evidence="4 5">
    <name type="scientific">Vibrio fortis</name>
    <dbReference type="NCBI Taxonomy" id="212667"/>
    <lineage>
        <taxon>Bacteria</taxon>
        <taxon>Pseudomonadati</taxon>
        <taxon>Pseudomonadota</taxon>
        <taxon>Gammaproteobacteria</taxon>
        <taxon>Vibrionales</taxon>
        <taxon>Vibrionaceae</taxon>
        <taxon>Vibrio</taxon>
    </lineage>
</organism>